<dbReference type="AlphaFoldDB" id="A0A1E5SHA0"/>
<name>A0A1E5SHA0_9FLAO</name>
<dbReference type="STRING" id="1849968.A8C32_04375"/>
<dbReference type="EMBL" id="MDJD01000054">
    <property type="protein sequence ID" value="OEJ98456.1"/>
    <property type="molecule type" value="Genomic_DNA"/>
</dbReference>
<dbReference type="RefSeq" id="WP_069831144.1">
    <property type="nucleotide sequence ID" value="NZ_MDJD01000054.1"/>
</dbReference>
<reference evidence="2 3" key="1">
    <citation type="submission" date="2016-05" db="EMBL/GenBank/DDBJ databases">
        <title>Draft Genome Sequence of Algibacter sp. Strain SK-16 Isolated from the Surface Water of Aburatsubo Inlet.</title>
        <authorList>
            <person name="Wong S.-K."/>
            <person name="Yoshizawa S."/>
            <person name="Nakajima Y."/>
            <person name="Ogura Y."/>
            <person name="Tetsuya H."/>
            <person name="Hamasaki K."/>
        </authorList>
    </citation>
    <scope>NUCLEOTIDE SEQUENCE [LARGE SCALE GENOMIC DNA]</scope>
    <source>
        <strain evidence="2 3">SK-16</strain>
    </source>
</reference>
<gene>
    <name evidence="2" type="ORF">A8C32_04375</name>
</gene>
<keyword evidence="3" id="KW-1185">Reference proteome</keyword>
<comment type="caution">
    <text evidence="2">The sequence shown here is derived from an EMBL/GenBank/DDBJ whole genome shotgun (WGS) entry which is preliminary data.</text>
</comment>
<feature type="compositionally biased region" description="Basic and acidic residues" evidence="1">
    <location>
        <begin position="215"/>
        <end position="225"/>
    </location>
</feature>
<dbReference type="OrthoDB" id="1159446at2"/>
<dbReference type="Proteomes" id="UP000095713">
    <property type="component" value="Unassembled WGS sequence"/>
</dbReference>
<proteinExistence type="predicted"/>
<accession>A0A1E5SHA0</accession>
<sequence length="313" mass="34696">MRKLFFVFIVFITPFYSCDDGDIITAELDFEDTFLACEGVSDLILYKTKNDPAESLSLKISNFTIAELLEVNENNIFEKPVEINATNPFNYRTYSNTTLPANLFCNDIPLSDINITQDITSTSGTAIIKTVLTEDDDDGIPAEMEDLNGNGDLTDDDFDSDGIPNYLDVDDDGDNVLTKNENPDPNNDGDFSDAQDTDGDGMPDYLDKDDDGDGVDTRDEEKGTPNEDPTDDMSNEINGVSVADYLNPVVNDKLPATKFRENIHVISKTYTVSLIINNIDIDILSQDILDFGILEQSEIPTDLKSRTENPGFI</sequence>
<feature type="compositionally biased region" description="Acidic residues" evidence="1">
    <location>
        <begin position="190"/>
        <end position="214"/>
    </location>
</feature>
<feature type="compositionally biased region" description="Acidic residues" evidence="1">
    <location>
        <begin position="137"/>
        <end position="146"/>
    </location>
</feature>
<organism evidence="2 3">
    <name type="scientific">Flavivirga aquatica</name>
    <dbReference type="NCBI Taxonomy" id="1849968"/>
    <lineage>
        <taxon>Bacteria</taxon>
        <taxon>Pseudomonadati</taxon>
        <taxon>Bacteroidota</taxon>
        <taxon>Flavobacteriia</taxon>
        <taxon>Flavobacteriales</taxon>
        <taxon>Flavobacteriaceae</taxon>
        <taxon>Flavivirga</taxon>
    </lineage>
</organism>
<protein>
    <submittedName>
        <fullName evidence="2">Uncharacterized protein</fullName>
    </submittedName>
</protein>
<evidence type="ECO:0000313" key="2">
    <source>
        <dbReference type="EMBL" id="OEJ98456.1"/>
    </source>
</evidence>
<feature type="region of interest" description="Disordered" evidence="1">
    <location>
        <begin position="137"/>
        <end position="236"/>
    </location>
</feature>
<evidence type="ECO:0000256" key="1">
    <source>
        <dbReference type="SAM" id="MobiDB-lite"/>
    </source>
</evidence>
<evidence type="ECO:0000313" key="3">
    <source>
        <dbReference type="Proteomes" id="UP000095713"/>
    </source>
</evidence>